<keyword evidence="8" id="KW-0694">RNA-binding</keyword>
<evidence type="ECO:0000313" key="15">
    <source>
        <dbReference type="EMBL" id="ARF09600.1"/>
    </source>
</evidence>
<evidence type="ECO:0000256" key="11">
    <source>
        <dbReference type="ARBA" id="ARBA00023315"/>
    </source>
</evidence>
<dbReference type="Gene3D" id="3.40.630.30">
    <property type="match status" value="1"/>
</dbReference>
<evidence type="ECO:0000256" key="1">
    <source>
        <dbReference type="ARBA" id="ARBA00001966"/>
    </source>
</evidence>
<evidence type="ECO:0000256" key="10">
    <source>
        <dbReference type="ARBA" id="ARBA00023014"/>
    </source>
</evidence>
<dbReference type="SFLD" id="SFLDS00029">
    <property type="entry name" value="Radical_SAM"/>
    <property type="match status" value="1"/>
</dbReference>
<keyword evidence="4" id="KW-0004">4Fe-4S</keyword>
<keyword evidence="11" id="KW-0808">Transferase</keyword>
<dbReference type="InterPro" id="IPR034687">
    <property type="entry name" value="ELP3-like"/>
</dbReference>
<evidence type="ECO:0000256" key="13">
    <source>
        <dbReference type="ARBA" id="ARBA00047372"/>
    </source>
</evidence>
<dbReference type="InterPro" id="IPR007197">
    <property type="entry name" value="rSAM"/>
</dbReference>
<dbReference type="GO" id="GO:0000049">
    <property type="term" value="F:tRNA binding"/>
    <property type="evidence" value="ECO:0007669"/>
    <property type="project" value="UniProtKB-KW"/>
</dbReference>
<dbReference type="GO" id="GO:0106261">
    <property type="term" value="F:tRNA uridine(34) acetyltransferase activity"/>
    <property type="evidence" value="ECO:0007669"/>
    <property type="project" value="UniProtKB-EC"/>
</dbReference>
<dbReference type="SFLD" id="SFLDG01086">
    <property type="entry name" value="elongater_protein-like"/>
    <property type="match status" value="1"/>
</dbReference>
<accession>A0A1V0SCZ5</accession>
<feature type="domain" description="Elp3/MiaA/NifB-like radical SAM core" evidence="14">
    <location>
        <begin position="137"/>
        <end position="390"/>
    </location>
</feature>
<dbReference type="GO" id="GO:0051539">
    <property type="term" value="F:4 iron, 4 sulfur cluster binding"/>
    <property type="evidence" value="ECO:0007669"/>
    <property type="project" value="UniProtKB-KW"/>
</dbReference>
<dbReference type="PANTHER" id="PTHR11135">
    <property type="entry name" value="HISTONE ACETYLTRANSFERASE-RELATED"/>
    <property type="match status" value="1"/>
</dbReference>
<evidence type="ECO:0000256" key="5">
    <source>
        <dbReference type="ARBA" id="ARBA00022555"/>
    </source>
</evidence>
<dbReference type="GO" id="GO:0046872">
    <property type="term" value="F:metal ion binding"/>
    <property type="evidence" value="ECO:0007669"/>
    <property type="project" value="UniProtKB-KW"/>
</dbReference>
<dbReference type="SUPFAM" id="SSF55729">
    <property type="entry name" value="Acyl-CoA N-acyltransferases (Nat)"/>
    <property type="match status" value="1"/>
</dbReference>
<keyword evidence="6" id="KW-0949">S-adenosyl-L-methionine</keyword>
<protein>
    <recommendedName>
        <fullName evidence="12">tRNA carboxymethyluridine synthase</fullName>
        <ecNumber evidence="12">2.3.1.311</ecNumber>
    </recommendedName>
</protein>
<evidence type="ECO:0000256" key="3">
    <source>
        <dbReference type="ARBA" id="ARBA00005494"/>
    </source>
</evidence>
<dbReference type="GO" id="GO:0002926">
    <property type="term" value="P:tRNA wobble base 5-methoxycarbonylmethyl-2-thiouridinylation"/>
    <property type="evidence" value="ECO:0007669"/>
    <property type="project" value="TreeGrafter"/>
</dbReference>
<dbReference type="SFLD" id="SFLDF00344">
    <property type="entry name" value="ELP3-like"/>
    <property type="match status" value="1"/>
</dbReference>
<comment type="catalytic activity">
    <reaction evidence="13">
        <text>uridine(34) in tRNA + acetyl-CoA + S-adenosyl-L-methionine + H2O = 5-(carboxymethyl)uridine(34) in tRNA + 5'-deoxyadenosine + L-methionine + CoA + 2 H(+)</text>
        <dbReference type="Rhea" id="RHEA:61020"/>
        <dbReference type="Rhea" id="RHEA-COMP:10407"/>
        <dbReference type="Rhea" id="RHEA-COMP:11727"/>
        <dbReference type="ChEBI" id="CHEBI:15377"/>
        <dbReference type="ChEBI" id="CHEBI:15378"/>
        <dbReference type="ChEBI" id="CHEBI:17319"/>
        <dbReference type="ChEBI" id="CHEBI:57287"/>
        <dbReference type="ChEBI" id="CHEBI:57288"/>
        <dbReference type="ChEBI" id="CHEBI:57844"/>
        <dbReference type="ChEBI" id="CHEBI:59789"/>
        <dbReference type="ChEBI" id="CHEBI:65315"/>
        <dbReference type="ChEBI" id="CHEBI:74882"/>
        <dbReference type="EC" id="2.3.1.311"/>
    </reaction>
    <physiologicalReaction direction="left-to-right" evidence="13">
        <dbReference type="Rhea" id="RHEA:61021"/>
    </physiologicalReaction>
</comment>
<evidence type="ECO:0000256" key="12">
    <source>
        <dbReference type="ARBA" id="ARBA00044771"/>
    </source>
</evidence>
<evidence type="ECO:0000256" key="7">
    <source>
        <dbReference type="ARBA" id="ARBA00022723"/>
    </source>
</evidence>
<dbReference type="EC" id="2.3.1.311" evidence="12"/>
<dbReference type="CDD" id="cd04301">
    <property type="entry name" value="NAT_SF"/>
    <property type="match status" value="1"/>
</dbReference>
<dbReference type="GO" id="GO:0033588">
    <property type="term" value="C:elongator holoenzyme complex"/>
    <property type="evidence" value="ECO:0007669"/>
    <property type="project" value="TreeGrafter"/>
</dbReference>
<dbReference type="InterPro" id="IPR058240">
    <property type="entry name" value="rSAM_sf"/>
</dbReference>
<gene>
    <name evidence="15" type="ORF">Indivirus_1_223</name>
</gene>
<keyword evidence="11" id="KW-0012">Acyltransferase</keyword>
<evidence type="ECO:0000259" key="14">
    <source>
        <dbReference type="SMART" id="SM00729"/>
    </source>
</evidence>
<evidence type="ECO:0000256" key="9">
    <source>
        <dbReference type="ARBA" id="ARBA00023004"/>
    </source>
</evidence>
<dbReference type="Gene3D" id="3.30.750.200">
    <property type="match status" value="1"/>
</dbReference>
<dbReference type="CDD" id="cd01335">
    <property type="entry name" value="Radical_SAM"/>
    <property type="match status" value="1"/>
</dbReference>
<comment type="pathway">
    <text evidence="2">tRNA modification.</text>
</comment>
<comment type="cofactor">
    <cofactor evidence="1">
        <name>[4Fe-4S] cluster</name>
        <dbReference type="ChEBI" id="CHEBI:49883"/>
    </cofactor>
</comment>
<evidence type="ECO:0000256" key="2">
    <source>
        <dbReference type="ARBA" id="ARBA00005217"/>
    </source>
</evidence>
<evidence type="ECO:0000256" key="8">
    <source>
        <dbReference type="ARBA" id="ARBA00022884"/>
    </source>
</evidence>
<organism evidence="15">
    <name type="scientific">Indivirus ILV1</name>
    <dbReference type="NCBI Taxonomy" id="1977633"/>
    <lineage>
        <taxon>Viruses</taxon>
        <taxon>Varidnaviria</taxon>
        <taxon>Bamfordvirae</taxon>
        <taxon>Nucleocytoviricota</taxon>
        <taxon>Megaviricetes</taxon>
        <taxon>Imitervirales</taxon>
        <taxon>Mimiviridae</taxon>
        <taxon>Klosneuvirinae</taxon>
        <taxon>Indivirus</taxon>
    </lineage>
</organism>
<dbReference type="InterPro" id="IPR039661">
    <property type="entry name" value="ELP3"/>
</dbReference>
<dbReference type="InterPro" id="IPR016181">
    <property type="entry name" value="Acyl_CoA_acyltransferase"/>
</dbReference>
<keyword evidence="5" id="KW-0820">tRNA-binding</keyword>
<keyword evidence="10" id="KW-0411">Iron-sulfur</keyword>
<evidence type="ECO:0000256" key="4">
    <source>
        <dbReference type="ARBA" id="ARBA00022485"/>
    </source>
</evidence>
<dbReference type="EMBL" id="KY684085">
    <property type="protein sequence ID" value="ARF09600.1"/>
    <property type="molecule type" value="Genomic_DNA"/>
</dbReference>
<dbReference type="FunFam" id="3.80.30.20:FF:000011">
    <property type="entry name" value="Elongator complex"/>
    <property type="match status" value="1"/>
</dbReference>
<comment type="similarity">
    <text evidence="3">Belongs to the ELP3 family.</text>
</comment>
<proteinExistence type="inferred from homology"/>
<dbReference type="PANTHER" id="PTHR11135:SF2">
    <property type="entry name" value="ELONGATOR COMPLEX PROTEIN 3"/>
    <property type="match status" value="1"/>
</dbReference>
<sequence length="697" mass="81835">MSCVNENTDEIEDIIPIPKDFIENPIVIEPVIHKMLKTEINSTNEFLKFIRAQQKIIHITLSPIKILYVYRMMIKDGKINKNEHYEKFMKAKNMRSTSGVMVVTLVTSPWPKTAEEDYGLEIEGDIHKGDIIIKPERTIELAKKYKNFSCKFDCFFCPSEPGQARSYLKREPAVARANQNRFDAISQFRDRGLTYLINGHYFDKVELLVLGGTWSSYPKDYQEEFILDTYYAANTFYDKNFKINRREKLSIEEEIRINEKTLCRIIGLTLETRPDQINPDELIRFRRFGVTRVQIGVQHTNDIVLKYVNRGCYYKDIIRAIKLLKDNCFKVDIHLMPDLPGSTPKMDKEMFEFILNCFDLQIDQIKIYPCSVVPWTQIAIWDENEKRNYDTVNNPDGLNKFNNRRYKSYTENTYDNIRISIGKNKDIPSNPLFELLIAFKSNIRPWIRINRLVRDIPGIYVNDSNYREDLRDILHTEMKKRGQKCICIRCREVKNQKSDIDKAILIAYEYNSSGSKEFHLSYESLDRNIVFGFLRLRIPNNDNTEIVFNELKDTALIRELHVYGTVVPVNKQNDNQPSAQHMGLGKKLLRKAEFIAYQHKFKRIAVISGVGVRNYYRKQEYYDADGFGNFQIKTLTDEYITKISPIECIFVSPPQPVKLKVRKNIDDSLALNKPMNFNIKRIIAVIIFTYLVYKFFV</sequence>
<keyword evidence="9" id="KW-0408">Iron</keyword>
<dbReference type="InterPro" id="IPR006638">
    <property type="entry name" value="Elp3/MiaA/NifB-like_rSAM"/>
</dbReference>
<evidence type="ECO:0000256" key="6">
    <source>
        <dbReference type="ARBA" id="ARBA00022691"/>
    </source>
</evidence>
<name>A0A1V0SCZ5_9VIRU</name>
<dbReference type="SUPFAM" id="SSF102114">
    <property type="entry name" value="Radical SAM enzymes"/>
    <property type="match status" value="1"/>
</dbReference>
<dbReference type="Pfam" id="PF04055">
    <property type="entry name" value="Radical_SAM"/>
    <property type="match status" value="1"/>
</dbReference>
<keyword evidence="7" id="KW-0479">Metal-binding</keyword>
<dbReference type="SMART" id="SM00729">
    <property type="entry name" value="Elp3"/>
    <property type="match status" value="1"/>
</dbReference>
<reference evidence="15" key="1">
    <citation type="journal article" date="2017" name="Science">
        <title>Giant viruses with an expanded complement of translation system components.</title>
        <authorList>
            <person name="Schulz F."/>
            <person name="Yutin N."/>
            <person name="Ivanova N.N."/>
            <person name="Ortega D.R."/>
            <person name="Lee T.K."/>
            <person name="Vierheilig J."/>
            <person name="Daims H."/>
            <person name="Horn M."/>
            <person name="Wagner M."/>
            <person name="Jensen G.J."/>
            <person name="Kyrpides N.C."/>
            <person name="Koonin E.V."/>
            <person name="Woyke T."/>
        </authorList>
    </citation>
    <scope>NUCLEOTIDE SEQUENCE</scope>
    <source>
        <strain evidence="15">ILV1</strain>
    </source>
</reference>